<name>A0ACD5ZXS3_AVESA</name>
<reference evidence="1" key="2">
    <citation type="submission" date="2025-09" db="UniProtKB">
        <authorList>
            <consortium name="EnsemblPlants"/>
        </authorList>
    </citation>
    <scope>IDENTIFICATION</scope>
</reference>
<organism evidence="1 2">
    <name type="scientific">Avena sativa</name>
    <name type="common">Oat</name>
    <dbReference type="NCBI Taxonomy" id="4498"/>
    <lineage>
        <taxon>Eukaryota</taxon>
        <taxon>Viridiplantae</taxon>
        <taxon>Streptophyta</taxon>
        <taxon>Embryophyta</taxon>
        <taxon>Tracheophyta</taxon>
        <taxon>Spermatophyta</taxon>
        <taxon>Magnoliopsida</taxon>
        <taxon>Liliopsida</taxon>
        <taxon>Poales</taxon>
        <taxon>Poaceae</taxon>
        <taxon>BOP clade</taxon>
        <taxon>Pooideae</taxon>
        <taxon>Poodae</taxon>
        <taxon>Poeae</taxon>
        <taxon>Poeae Chloroplast Group 1 (Aveneae type)</taxon>
        <taxon>Aveninae</taxon>
        <taxon>Avena</taxon>
    </lineage>
</organism>
<evidence type="ECO:0000313" key="1">
    <source>
        <dbReference type="EnsemblPlants" id="AVESA.00010b.r2.7AG1239700.1.CDS"/>
    </source>
</evidence>
<protein>
    <submittedName>
        <fullName evidence="1">Uncharacterized protein</fullName>
    </submittedName>
</protein>
<proteinExistence type="predicted"/>
<dbReference type="EnsemblPlants" id="AVESA.00010b.r2.7AG1239700.1">
    <property type="protein sequence ID" value="AVESA.00010b.r2.7AG1239700.1.CDS"/>
    <property type="gene ID" value="AVESA.00010b.r2.7AG1239700"/>
</dbReference>
<dbReference type="Proteomes" id="UP001732700">
    <property type="component" value="Chromosome 7A"/>
</dbReference>
<evidence type="ECO:0000313" key="2">
    <source>
        <dbReference type="Proteomes" id="UP001732700"/>
    </source>
</evidence>
<sequence length="242" mass="27740">MDFGRKPPSLLELCVRNVIDNLRYVGSMDGVEMQLLKRIMPHCTLEQLTRIESRTEMDISPVTDVLWKRFYQQQFGEENLNLVVKKMKQSGARYKWKELYKAKTEKQKEVEEVMAARLRKKYQAQKAEKECKQIKLCTKVPPSSKRCWFGGSGSSSLSNSSYKSPILKKARMEVDSKAKMQATIQRNTVARSSQPAARLTSPNGQPFRTTTMHRPNSTITITKTTGSNSNRPVQKQNTSPRF</sequence>
<keyword evidence="2" id="KW-1185">Reference proteome</keyword>
<reference evidence="1" key="1">
    <citation type="submission" date="2021-05" db="EMBL/GenBank/DDBJ databases">
        <authorList>
            <person name="Scholz U."/>
            <person name="Mascher M."/>
            <person name="Fiebig A."/>
        </authorList>
    </citation>
    <scope>NUCLEOTIDE SEQUENCE [LARGE SCALE GENOMIC DNA]</scope>
</reference>
<accession>A0ACD5ZXS3</accession>